<protein>
    <submittedName>
        <fullName evidence="2">Diacylglycerol kinase</fullName>
        <ecNumber evidence="2">2.7.1.107</ecNumber>
    </submittedName>
</protein>
<sequence length="254" mass="28589">MQMRVRKEGSREPIAPLELPHALHLFHQVSSTDDLSVEGYHTFCGGFWKLFQHGFYFAKTCIINTTLFSAATLVSICGRMDAQVSFAFHSERKLHPEKFKNQMIIQPFVDSGLLEVVGFKDAWHGLALLAPNGASCTACPIFSIHPDLHRSDCSVCKYAHDIRFELHKGGAENTYMRIDGEPWRQPLPVDDDIVVVEISHFGQVKMLATPDCRSKNVLDPLSPITQNDKRDNECDDEPVGEERRKFGAADTEDS</sequence>
<dbReference type="EC" id="2.7.1.107" evidence="2"/>
<dbReference type="InterPro" id="IPR037607">
    <property type="entry name" value="DGK"/>
</dbReference>
<dbReference type="PANTHER" id="PTHR11255:SF98">
    <property type="entry name" value="DIACYLGLYCEROL KINASE 5"/>
    <property type="match status" value="1"/>
</dbReference>
<evidence type="ECO:0000313" key="2">
    <source>
        <dbReference type="EMBL" id="PIM99514.1"/>
    </source>
</evidence>
<comment type="caution">
    <text evidence="2">The sequence shown here is derived from an EMBL/GenBank/DDBJ whole genome shotgun (WGS) entry which is preliminary data.</text>
</comment>
<accession>A0A2G9G2Z4</accession>
<keyword evidence="2" id="KW-0808">Transferase</keyword>
<dbReference type="EMBL" id="NKXS01007557">
    <property type="protein sequence ID" value="PIM99514.1"/>
    <property type="molecule type" value="Genomic_DNA"/>
</dbReference>
<gene>
    <name evidence="2" type="ORF">CDL12_27991</name>
</gene>
<reference evidence="3" key="1">
    <citation type="journal article" date="2018" name="Gigascience">
        <title>Genome assembly of the Pink Ipe (Handroanthus impetiginosus, Bignoniaceae), a highly valued, ecologically keystone Neotropical timber forest tree.</title>
        <authorList>
            <person name="Silva-Junior O.B."/>
            <person name="Grattapaglia D."/>
            <person name="Novaes E."/>
            <person name="Collevatti R.G."/>
        </authorList>
    </citation>
    <scope>NUCLEOTIDE SEQUENCE [LARGE SCALE GENOMIC DNA]</scope>
    <source>
        <strain evidence="3">cv. UFG-1</strain>
    </source>
</reference>
<dbReference type="OrthoDB" id="242257at2759"/>
<evidence type="ECO:0000256" key="1">
    <source>
        <dbReference type="SAM" id="MobiDB-lite"/>
    </source>
</evidence>
<evidence type="ECO:0000313" key="3">
    <source>
        <dbReference type="Proteomes" id="UP000231279"/>
    </source>
</evidence>
<proteinExistence type="predicted"/>
<dbReference type="GO" id="GO:0007165">
    <property type="term" value="P:signal transduction"/>
    <property type="evidence" value="ECO:0007669"/>
    <property type="project" value="InterPro"/>
</dbReference>
<keyword evidence="2" id="KW-0418">Kinase</keyword>
<dbReference type="GO" id="GO:0004143">
    <property type="term" value="F:ATP-dependent diacylglycerol kinase activity"/>
    <property type="evidence" value="ECO:0007669"/>
    <property type="project" value="UniProtKB-EC"/>
</dbReference>
<feature type="region of interest" description="Disordered" evidence="1">
    <location>
        <begin position="218"/>
        <end position="254"/>
    </location>
</feature>
<dbReference type="PANTHER" id="PTHR11255">
    <property type="entry name" value="DIACYLGLYCEROL KINASE"/>
    <property type="match status" value="1"/>
</dbReference>
<dbReference type="AlphaFoldDB" id="A0A2G9G2Z4"/>
<dbReference type="Proteomes" id="UP000231279">
    <property type="component" value="Unassembled WGS sequence"/>
</dbReference>
<dbReference type="STRING" id="429701.A0A2G9G2Z4"/>
<dbReference type="GO" id="GO:0016020">
    <property type="term" value="C:membrane"/>
    <property type="evidence" value="ECO:0007669"/>
    <property type="project" value="TreeGrafter"/>
</dbReference>
<keyword evidence="3" id="KW-1185">Reference proteome</keyword>
<name>A0A2G9G2Z4_9LAMI</name>
<organism evidence="2 3">
    <name type="scientific">Handroanthus impetiginosus</name>
    <dbReference type="NCBI Taxonomy" id="429701"/>
    <lineage>
        <taxon>Eukaryota</taxon>
        <taxon>Viridiplantae</taxon>
        <taxon>Streptophyta</taxon>
        <taxon>Embryophyta</taxon>
        <taxon>Tracheophyta</taxon>
        <taxon>Spermatophyta</taxon>
        <taxon>Magnoliopsida</taxon>
        <taxon>eudicotyledons</taxon>
        <taxon>Gunneridae</taxon>
        <taxon>Pentapetalae</taxon>
        <taxon>asterids</taxon>
        <taxon>lamiids</taxon>
        <taxon>Lamiales</taxon>
        <taxon>Bignoniaceae</taxon>
        <taxon>Crescentiina</taxon>
        <taxon>Tabebuia alliance</taxon>
        <taxon>Handroanthus</taxon>
    </lineage>
</organism>